<proteinExistence type="predicted"/>
<evidence type="ECO:0000256" key="4">
    <source>
        <dbReference type="ARBA" id="ARBA00022840"/>
    </source>
</evidence>
<feature type="domain" description="UvrD-like helicase C-terminal" evidence="6">
    <location>
        <begin position="215"/>
        <end position="287"/>
    </location>
</feature>
<dbReference type="Proteomes" id="UP000235661">
    <property type="component" value="Unassembled WGS sequence"/>
</dbReference>
<keyword evidence="4" id="KW-0067">ATP-binding</keyword>
<evidence type="ECO:0000259" key="6">
    <source>
        <dbReference type="Pfam" id="PF13361"/>
    </source>
</evidence>
<comment type="caution">
    <text evidence="7">The sequence shown here is derived from an EMBL/GenBank/DDBJ whole genome shotgun (WGS) entry which is preliminary data.</text>
</comment>
<sequence>MPVSSQSIMKYEPTEPYVEEYDSIKDKGHVWFNDIIKVVNWAKSQNVDAEEIHDNDVLKKMRHIDTIAVFFRTNNEVYRGYSKIKTSLPKDVRIRIQGESLGEFWREREIYYLVDTLNRYANQKIDMRNNKTANGIKEFLKKKMHDSPSWDSYTLDIAYTLVLNYMDSIRSDYDSHTWKDLADYIIDIASRDDAGQVYKIYENYRKQRILQETPLTVVLTTMHKVKGLEFDVVITTPSFAGLPLRPHREYEKGENPNVDDLADMNEERRLMFVAYTRAKKRLIIYKAERERALSQSSIYLAPDYPALRYTEPKPGLDKYYLSYTAQSRIFENVNSYVLNQIKKDDPVHIVRDQYGNYFIVHNGHYIGRLSSRSTIRYRAEEDGKTLLNDFFVSNVFVWTYEDTLASDRANNTDFAARWSPEAKQQGYINIVQIAGFGTPNP</sequence>
<keyword evidence="3" id="KW-0347">Helicase</keyword>
<evidence type="ECO:0000313" key="8">
    <source>
        <dbReference type="Proteomes" id="UP000235661"/>
    </source>
</evidence>
<accession>A0A2N6Q4X4</accession>
<reference evidence="7 8" key="1">
    <citation type="submission" date="2017-09" db="EMBL/GenBank/DDBJ databases">
        <title>Bacterial strain isolated from the female urinary microbiota.</title>
        <authorList>
            <person name="Thomas-White K."/>
            <person name="Kumar N."/>
            <person name="Forster S."/>
            <person name="Putonti C."/>
            <person name="Lawley T."/>
            <person name="Wolfe A.J."/>
        </authorList>
    </citation>
    <scope>NUCLEOTIDE SEQUENCE [LARGE SCALE GENOMIC DNA]</scope>
    <source>
        <strain evidence="7 8">UMB0818</strain>
    </source>
</reference>
<protein>
    <recommendedName>
        <fullName evidence="5">DNA 3'-5' helicase II</fullName>
    </recommendedName>
</protein>
<dbReference type="InterPro" id="IPR000212">
    <property type="entry name" value="DNA_helicase_UvrD/REP"/>
</dbReference>
<dbReference type="GO" id="GO:0016787">
    <property type="term" value="F:hydrolase activity"/>
    <property type="evidence" value="ECO:0007669"/>
    <property type="project" value="UniProtKB-KW"/>
</dbReference>
<dbReference type="Gene3D" id="1.10.486.10">
    <property type="entry name" value="PCRA, domain 4"/>
    <property type="match status" value="1"/>
</dbReference>
<dbReference type="SUPFAM" id="SSF52540">
    <property type="entry name" value="P-loop containing nucleoside triphosphate hydrolases"/>
    <property type="match status" value="1"/>
</dbReference>
<dbReference type="GO" id="GO:0043138">
    <property type="term" value="F:3'-5' DNA helicase activity"/>
    <property type="evidence" value="ECO:0007669"/>
    <property type="project" value="TreeGrafter"/>
</dbReference>
<dbReference type="GO" id="GO:0005524">
    <property type="term" value="F:ATP binding"/>
    <property type="evidence" value="ECO:0007669"/>
    <property type="project" value="UniProtKB-KW"/>
</dbReference>
<dbReference type="PANTHER" id="PTHR11070">
    <property type="entry name" value="UVRD / RECB / PCRA DNA HELICASE FAMILY MEMBER"/>
    <property type="match status" value="1"/>
</dbReference>
<dbReference type="Pfam" id="PF13361">
    <property type="entry name" value="UvrD_C"/>
    <property type="match status" value="1"/>
</dbReference>
<dbReference type="InterPro" id="IPR027417">
    <property type="entry name" value="P-loop_NTPase"/>
</dbReference>
<organism evidence="7 8">
    <name type="scientific">Hoylesella timonensis</name>
    <dbReference type="NCBI Taxonomy" id="386414"/>
    <lineage>
        <taxon>Bacteria</taxon>
        <taxon>Pseudomonadati</taxon>
        <taxon>Bacteroidota</taxon>
        <taxon>Bacteroidia</taxon>
        <taxon>Bacteroidales</taxon>
        <taxon>Prevotellaceae</taxon>
        <taxon>Hoylesella</taxon>
    </lineage>
</organism>
<evidence type="ECO:0000256" key="1">
    <source>
        <dbReference type="ARBA" id="ARBA00022741"/>
    </source>
</evidence>
<dbReference type="EMBL" id="PNGI01000015">
    <property type="protein sequence ID" value="PMC09502.1"/>
    <property type="molecule type" value="Genomic_DNA"/>
</dbReference>
<dbReference type="Gene3D" id="3.40.50.300">
    <property type="entry name" value="P-loop containing nucleotide triphosphate hydrolases"/>
    <property type="match status" value="1"/>
</dbReference>
<dbReference type="GO" id="GO:0000725">
    <property type="term" value="P:recombinational repair"/>
    <property type="evidence" value="ECO:0007669"/>
    <property type="project" value="TreeGrafter"/>
</dbReference>
<evidence type="ECO:0000256" key="2">
    <source>
        <dbReference type="ARBA" id="ARBA00022801"/>
    </source>
</evidence>
<evidence type="ECO:0000313" key="7">
    <source>
        <dbReference type="EMBL" id="PMC09502.1"/>
    </source>
</evidence>
<keyword evidence="1" id="KW-0547">Nucleotide-binding</keyword>
<name>A0A2N6Q4X4_9BACT</name>
<evidence type="ECO:0000256" key="3">
    <source>
        <dbReference type="ARBA" id="ARBA00022806"/>
    </source>
</evidence>
<dbReference type="GO" id="GO:0003677">
    <property type="term" value="F:DNA binding"/>
    <property type="evidence" value="ECO:0007669"/>
    <property type="project" value="InterPro"/>
</dbReference>
<keyword evidence="2" id="KW-0378">Hydrolase</keyword>
<evidence type="ECO:0000256" key="5">
    <source>
        <dbReference type="ARBA" id="ARBA00034923"/>
    </source>
</evidence>
<gene>
    <name evidence="7" type="ORF">CJ232_07685</name>
</gene>
<dbReference type="InterPro" id="IPR014017">
    <property type="entry name" value="DNA_helicase_UvrD-like_C"/>
</dbReference>
<dbReference type="PANTHER" id="PTHR11070:SF2">
    <property type="entry name" value="ATP-DEPENDENT DNA HELICASE SRS2"/>
    <property type="match status" value="1"/>
</dbReference>
<dbReference type="AlphaFoldDB" id="A0A2N6Q4X4"/>